<dbReference type="InterPro" id="IPR036291">
    <property type="entry name" value="NAD(P)-bd_dom_sf"/>
</dbReference>
<evidence type="ECO:0000313" key="5">
    <source>
        <dbReference type="Proteomes" id="UP000472263"/>
    </source>
</evidence>
<reference evidence="4" key="2">
    <citation type="submission" date="2025-08" db="UniProtKB">
        <authorList>
            <consortium name="Ensembl"/>
        </authorList>
    </citation>
    <scope>IDENTIFICATION</scope>
</reference>
<name>A0A668A202_9TELE</name>
<dbReference type="FunCoup" id="A0A668A202">
    <property type="interactions" value="637"/>
</dbReference>
<sequence>MAKFVLAGKADCPFYAKAELLADKLQGSLPNFSIHKICIHPDEWEEWLEVTCRANGWKHQQSPLIWRDLVHRGGKGMLLGGFSDFLEHCQDYYNITLEMPTDLMLKIAAENLETKMKLIVEEERRVSLLQPFHIWITSALSPACHMLIPDLLSSDVFPHVSAVSLHLLDLDGDEEALQGLRMETEDMALPLLHQVTVHTDLEQAFEGADVILLLDDRWPDGGDAEKKEEDEEEEEKRRQVRRISERYLHYGRLIAERAKREVKLIVAGDSFANLRCSVLLDNAHSIDSCRFVTVATQLEYEARAVIAKKLKVRTSDITDVIVWGNISGSFYVDLQRAKVFNFDGAIKGPAFFSQPVLEMLYDRKWLETEFQDLVGCRRADVVSKTRQGAAMSAVNGILAVLKAWNGACGQDEVLSLGVKCQGHYNLPDGIVFSIPVTFKDGKWSPLPDVTIQDEMRERLQLSADELRQEKELGSES</sequence>
<dbReference type="RefSeq" id="XP_029924404.1">
    <property type="nucleotide sequence ID" value="XM_030068544.1"/>
</dbReference>
<evidence type="ECO:0000313" key="4">
    <source>
        <dbReference type="Ensembl" id="ENSMMDP00005047302.1"/>
    </source>
</evidence>
<reference evidence="4" key="3">
    <citation type="submission" date="2025-09" db="UniProtKB">
        <authorList>
            <consortium name="Ensembl"/>
        </authorList>
    </citation>
    <scope>IDENTIFICATION</scope>
</reference>
<dbReference type="InterPro" id="IPR015955">
    <property type="entry name" value="Lactate_DH/Glyco_Ohase_4_C"/>
</dbReference>
<dbReference type="GeneID" id="115371287"/>
<dbReference type="FunFam" id="3.40.50.720:FF:000144">
    <property type="entry name" value="Malate dehydrogenase [NADP]"/>
    <property type="match status" value="1"/>
</dbReference>
<dbReference type="Gene3D" id="3.90.110.10">
    <property type="entry name" value="Lactate dehydrogenase/glycoside hydrolase, family 4, C-terminal"/>
    <property type="match status" value="1"/>
</dbReference>
<organism evidence="4 5">
    <name type="scientific">Myripristis murdjan</name>
    <name type="common">pinecone soldierfish</name>
    <dbReference type="NCBI Taxonomy" id="586833"/>
    <lineage>
        <taxon>Eukaryota</taxon>
        <taxon>Metazoa</taxon>
        <taxon>Chordata</taxon>
        <taxon>Craniata</taxon>
        <taxon>Vertebrata</taxon>
        <taxon>Euteleostomi</taxon>
        <taxon>Actinopterygii</taxon>
        <taxon>Neopterygii</taxon>
        <taxon>Teleostei</taxon>
        <taxon>Neoteleostei</taxon>
        <taxon>Acanthomorphata</taxon>
        <taxon>Holocentriformes</taxon>
        <taxon>Holocentridae</taxon>
        <taxon>Myripristis</taxon>
    </lineage>
</organism>
<evidence type="ECO:0000259" key="3">
    <source>
        <dbReference type="Pfam" id="PF02866"/>
    </source>
</evidence>
<dbReference type="InterPro" id="IPR010945">
    <property type="entry name" value="Malate_DH_type2"/>
</dbReference>
<dbReference type="SUPFAM" id="SSF51735">
    <property type="entry name" value="NAD(P)-binding Rossmann-fold domains"/>
    <property type="match status" value="1"/>
</dbReference>
<dbReference type="PANTHER" id="PTHR23382">
    <property type="entry name" value="MALATE DEHYDROGENASE"/>
    <property type="match status" value="1"/>
</dbReference>
<dbReference type="Ensembl" id="ENSMMDT00005048244.1">
    <property type="protein sequence ID" value="ENSMMDP00005047302.1"/>
    <property type="gene ID" value="ENSMMDG00005021579.1"/>
</dbReference>
<dbReference type="Gene3D" id="3.40.50.720">
    <property type="entry name" value="NAD(P)-binding Rossmann-like Domain"/>
    <property type="match status" value="1"/>
</dbReference>
<dbReference type="CTD" id="130752"/>
<evidence type="ECO:0000256" key="1">
    <source>
        <dbReference type="ARBA" id="ARBA00009613"/>
    </source>
</evidence>
<reference evidence="4" key="1">
    <citation type="submission" date="2019-06" db="EMBL/GenBank/DDBJ databases">
        <authorList>
            <consortium name="Wellcome Sanger Institute Data Sharing"/>
        </authorList>
    </citation>
    <scope>NUCLEOTIDE SEQUENCE [LARGE SCALE GENOMIC DNA]</scope>
</reference>
<dbReference type="InParanoid" id="A0A668A202"/>
<keyword evidence="5" id="KW-1185">Reference proteome</keyword>
<dbReference type="Pfam" id="PF02866">
    <property type="entry name" value="Ldh_1_C"/>
    <property type="match status" value="1"/>
</dbReference>
<gene>
    <name evidence="4" type="primary">mdh1b</name>
</gene>
<dbReference type="AlphaFoldDB" id="A0A668A202"/>
<dbReference type="GO" id="GO:0006108">
    <property type="term" value="P:malate metabolic process"/>
    <property type="evidence" value="ECO:0007669"/>
    <property type="project" value="InterPro"/>
</dbReference>
<dbReference type="GO" id="GO:0016616">
    <property type="term" value="F:oxidoreductase activity, acting on the CH-OH group of donors, NAD or NADP as acceptor"/>
    <property type="evidence" value="ECO:0007669"/>
    <property type="project" value="InterPro"/>
</dbReference>
<proteinExistence type="inferred from homology"/>
<dbReference type="InterPro" id="IPR022383">
    <property type="entry name" value="Lactate/malate_DH_C"/>
</dbReference>
<keyword evidence="2" id="KW-0560">Oxidoreductase</keyword>
<dbReference type="GO" id="GO:0016615">
    <property type="term" value="F:malate dehydrogenase activity"/>
    <property type="evidence" value="ECO:0007669"/>
    <property type="project" value="InterPro"/>
</dbReference>
<dbReference type="Proteomes" id="UP000472263">
    <property type="component" value="Chromosome 2"/>
</dbReference>
<dbReference type="GeneTree" id="ENSGT00530000063410"/>
<evidence type="ECO:0000256" key="2">
    <source>
        <dbReference type="ARBA" id="ARBA00023002"/>
    </source>
</evidence>
<dbReference type="OrthoDB" id="1510206at2759"/>
<accession>A0A668A202</accession>
<dbReference type="SUPFAM" id="SSF56327">
    <property type="entry name" value="LDH C-terminal domain-like"/>
    <property type="match status" value="1"/>
</dbReference>
<feature type="domain" description="Lactate/malate dehydrogenase C-terminal" evidence="3">
    <location>
        <begin position="302"/>
        <end position="474"/>
    </location>
</feature>
<comment type="similarity">
    <text evidence="1">Belongs to the LDH/MDH superfamily. MDH type 2 family.</text>
</comment>
<protein>
    <submittedName>
        <fullName evidence="4">Malate dehydrogenase 1B, NAD (soluble)</fullName>
    </submittedName>
</protein>